<keyword evidence="7 11" id="KW-0472">Membrane</keyword>
<evidence type="ECO:0000256" key="7">
    <source>
        <dbReference type="ARBA" id="ARBA00023136"/>
    </source>
</evidence>
<evidence type="ECO:0000313" key="12">
    <source>
        <dbReference type="EMBL" id="MFH4976542.1"/>
    </source>
</evidence>
<reference evidence="12 13" key="1">
    <citation type="submission" date="2024-08" db="EMBL/GenBank/DDBJ databases">
        <title>Gnathostoma spinigerum genome.</title>
        <authorList>
            <person name="Gonzalez-Bertolin B."/>
            <person name="Monzon S."/>
            <person name="Zaballos A."/>
            <person name="Jimenez P."/>
            <person name="Dekumyoy P."/>
            <person name="Varona S."/>
            <person name="Cuesta I."/>
            <person name="Sumanam S."/>
            <person name="Adisakwattana P."/>
            <person name="Gasser R.B."/>
            <person name="Hernandez-Gonzalez A."/>
            <person name="Young N.D."/>
            <person name="Perteguer M.J."/>
        </authorList>
    </citation>
    <scope>NUCLEOTIDE SEQUENCE [LARGE SCALE GENOMIC DNA]</scope>
    <source>
        <strain evidence="12">AL3</strain>
        <tissue evidence="12">Liver</tissue>
    </source>
</reference>
<comment type="similarity">
    <text evidence="8">Belongs to the TMEM147 family.</text>
</comment>
<keyword evidence="4 11" id="KW-0812">Transmembrane</keyword>
<organism evidence="12 13">
    <name type="scientific">Gnathostoma spinigerum</name>
    <dbReference type="NCBI Taxonomy" id="75299"/>
    <lineage>
        <taxon>Eukaryota</taxon>
        <taxon>Metazoa</taxon>
        <taxon>Ecdysozoa</taxon>
        <taxon>Nematoda</taxon>
        <taxon>Chromadorea</taxon>
        <taxon>Rhabditida</taxon>
        <taxon>Spirurina</taxon>
        <taxon>Gnathostomatomorpha</taxon>
        <taxon>Gnathostomatoidea</taxon>
        <taxon>Gnathostomatidae</taxon>
        <taxon>Gnathostoma</taxon>
    </lineage>
</organism>
<proteinExistence type="inferred from homology"/>
<dbReference type="GO" id="GO:0005886">
    <property type="term" value="C:plasma membrane"/>
    <property type="evidence" value="ECO:0007669"/>
    <property type="project" value="UniProtKB-SubCell"/>
</dbReference>
<dbReference type="EMBL" id="JBGFUD010001626">
    <property type="protein sequence ID" value="MFH4976542.1"/>
    <property type="molecule type" value="Genomic_DNA"/>
</dbReference>
<evidence type="ECO:0000256" key="11">
    <source>
        <dbReference type="SAM" id="Phobius"/>
    </source>
</evidence>
<evidence type="ECO:0000256" key="5">
    <source>
        <dbReference type="ARBA" id="ARBA00022824"/>
    </source>
</evidence>
<evidence type="ECO:0000256" key="8">
    <source>
        <dbReference type="ARBA" id="ARBA00034739"/>
    </source>
</evidence>
<dbReference type="GO" id="GO:0005789">
    <property type="term" value="C:endoplasmic reticulum membrane"/>
    <property type="evidence" value="ECO:0007669"/>
    <property type="project" value="UniProtKB-SubCell"/>
</dbReference>
<accession>A0ABD6EBA7</accession>
<keyword evidence="3" id="KW-1003">Cell membrane</keyword>
<feature type="transmembrane region" description="Helical" evidence="11">
    <location>
        <begin position="108"/>
        <end position="132"/>
    </location>
</feature>
<feature type="transmembrane region" description="Helical" evidence="11">
    <location>
        <begin position="207"/>
        <end position="228"/>
    </location>
</feature>
<dbReference type="PANTHER" id="PTHR12869:SF0">
    <property type="entry name" value="BOS COMPLEX SUBUNIT TMEM147"/>
    <property type="match status" value="1"/>
</dbReference>
<keyword evidence="13" id="KW-1185">Reference proteome</keyword>
<dbReference type="InterPro" id="IPR019164">
    <property type="entry name" value="TMEM147"/>
</dbReference>
<evidence type="ECO:0000256" key="1">
    <source>
        <dbReference type="ARBA" id="ARBA00004477"/>
    </source>
</evidence>
<sequence>MTFFHFVNCIALAYAPYCIAYKYSGLAEYCAVWKCGQAVVVYFLTQLGKLLILATFFPTSDAEGFDYLNIVIVSVYEELMKSSADIFDVIGLHVVMTYLMAGKSEVRFLAAGLGWAFAHSVASRLVGFWVGARATAFHWKYIQMALDSNTDLIHYIAMATLVWLFSRNDLQPGVRRFVALLIAFCVFRVFINQAMMVVINLHSWSLFGVKTSMTAGLAGATLVSYSTLGDSTNSFRT</sequence>
<keyword evidence="5" id="KW-0256">Endoplasmic reticulum</keyword>
<dbReference type="AlphaFoldDB" id="A0ABD6EBA7"/>
<evidence type="ECO:0000256" key="4">
    <source>
        <dbReference type="ARBA" id="ARBA00022692"/>
    </source>
</evidence>
<gene>
    <name evidence="12" type="ORF">AB6A40_003251</name>
</gene>
<dbReference type="Proteomes" id="UP001608902">
    <property type="component" value="Unassembled WGS sequence"/>
</dbReference>
<protein>
    <recommendedName>
        <fullName evidence="9">BOS complex subunit TMEM147</fullName>
    </recommendedName>
    <alternativeName>
        <fullName evidence="10">Transmembrane protein 147</fullName>
    </alternativeName>
</protein>
<evidence type="ECO:0000256" key="10">
    <source>
        <dbReference type="ARBA" id="ARBA00034899"/>
    </source>
</evidence>
<keyword evidence="6 11" id="KW-1133">Transmembrane helix</keyword>
<comment type="caution">
    <text evidence="12">The sequence shown here is derived from an EMBL/GenBank/DDBJ whole genome shotgun (WGS) entry which is preliminary data.</text>
</comment>
<dbReference type="Pfam" id="PF09767">
    <property type="entry name" value="DUF2053"/>
    <property type="match status" value="1"/>
</dbReference>
<evidence type="ECO:0000313" key="13">
    <source>
        <dbReference type="Proteomes" id="UP001608902"/>
    </source>
</evidence>
<evidence type="ECO:0000256" key="2">
    <source>
        <dbReference type="ARBA" id="ARBA00004651"/>
    </source>
</evidence>
<evidence type="ECO:0000256" key="3">
    <source>
        <dbReference type="ARBA" id="ARBA00022475"/>
    </source>
</evidence>
<comment type="subcellular location">
    <subcellularLocation>
        <location evidence="2">Cell membrane</location>
        <topology evidence="2">Multi-pass membrane protein</topology>
    </subcellularLocation>
    <subcellularLocation>
        <location evidence="1">Endoplasmic reticulum membrane</location>
        <topology evidence="1">Multi-pass membrane protein</topology>
    </subcellularLocation>
</comment>
<evidence type="ECO:0000256" key="6">
    <source>
        <dbReference type="ARBA" id="ARBA00022989"/>
    </source>
</evidence>
<name>A0ABD6EBA7_9BILA</name>
<dbReference type="PANTHER" id="PTHR12869">
    <property type="entry name" value="SMALL SEVEN TRANSMEMBRANE DOMAIN-CONTAINING PROTEIN"/>
    <property type="match status" value="1"/>
</dbReference>
<evidence type="ECO:0000256" key="9">
    <source>
        <dbReference type="ARBA" id="ARBA00034846"/>
    </source>
</evidence>
<feature type="transmembrane region" description="Helical" evidence="11">
    <location>
        <begin position="177"/>
        <end position="201"/>
    </location>
</feature>